<dbReference type="SUPFAM" id="SSF50800">
    <property type="entry name" value="PK beta-barrel domain-like"/>
    <property type="match status" value="1"/>
</dbReference>
<organism evidence="22 23">
    <name type="scientific">Paenibacillus oceani</name>
    <dbReference type="NCBI Taxonomy" id="2772510"/>
    <lineage>
        <taxon>Bacteria</taxon>
        <taxon>Bacillati</taxon>
        <taxon>Bacillota</taxon>
        <taxon>Bacilli</taxon>
        <taxon>Bacillales</taxon>
        <taxon>Paenibacillaceae</taxon>
        <taxon>Paenibacillus</taxon>
    </lineage>
</organism>
<evidence type="ECO:0000256" key="8">
    <source>
        <dbReference type="ARBA" id="ARBA00022679"/>
    </source>
</evidence>
<evidence type="ECO:0000256" key="4">
    <source>
        <dbReference type="ARBA" id="ARBA00006237"/>
    </source>
</evidence>
<gene>
    <name evidence="22" type="primary">pyk</name>
    <name evidence="22" type="ORF">IDH45_20200</name>
</gene>
<evidence type="ECO:0000256" key="16">
    <source>
        <dbReference type="ARBA" id="ARBA00023317"/>
    </source>
</evidence>
<dbReference type="Gene3D" id="3.40.1380.20">
    <property type="entry name" value="Pyruvate kinase, C-terminal domain"/>
    <property type="match status" value="1"/>
</dbReference>
<evidence type="ECO:0000256" key="10">
    <source>
        <dbReference type="ARBA" id="ARBA00022741"/>
    </source>
</evidence>
<sequence length="475" mass="50529">MRKTKIVCTMGPSCDSVEILKQMIHAGMNVARLNMAHGSLEDHAARIARVRQAAEETGTYVAILMDIKGPEVRIGMLAEPYYDLSENGRLVLTTEPVTGDALRIPVSYRELPQDVAPGAKILIDDGLIELEVERIEGTEVVCRVVNGGRLKPRKGVNLPGIRTSLPGVTERDVLHIAFGVEQGVDIIAASFVRRGADIVQIREILEGHGAGHIRIISKIENEEGVDNLDEILAASDGIMVARGDLGVEIPVENVPLVQKKMIRACNAAGKPVITATHMLESMQTNPRPTRAEASDVSNAVLDGTDAVMLSGESAAGKYPVESVATMAAIVEKTETILPYRESFEHKITLHPTNVTEVISQSVVGASLDLEPKAIVTPTETGFTARMVSKYRPKVPIVAVTTNASVLGGLCLVWGVVPVQGKPALTTDEMVDSALRCGVTAGVLSSGDTVIVSAGVPVGRSGATNLMKIVEVPQEA</sequence>
<dbReference type="EC" id="2.7.1.40" evidence="6 17"/>
<dbReference type="Gene3D" id="3.20.20.60">
    <property type="entry name" value="Phosphoenolpyruvate-binding domains"/>
    <property type="match status" value="1"/>
</dbReference>
<dbReference type="InterPro" id="IPR001697">
    <property type="entry name" value="Pyr_Knase"/>
</dbReference>
<dbReference type="NCBIfam" id="NF004978">
    <property type="entry name" value="PRK06354.1"/>
    <property type="match status" value="1"/>
</dbReference>
<keyword evidence="19" id="KW-1133">Transmembrane helix</keyword>
<evidence type="ECO:0000256" key="2">
    <source>
        <dbReference type="ARBA" id="ARBA00001958"/>
    </source>
</evidence>
<comment type="pathway">
    <text evidence="3 18">Carbohydrate degradation; glycolysis; pyruvate from D-glyceraldehyde 3-phosphate: step 5/5.</text>
</comment>
<reference evidence="22" key="1">
    <citation type="submission" date="2020-09" db="EMBL/GenBank/DDBJ databases">
        <title>A novel bacterium of genus Paenibacillus, isolated from South China Sea.</title>
        <authorList>
            <person name="Huang H."/>
            <person name="Mo K."/>
            <person name="Hu Y."/>
        </authorList>
    </citation>
    <scope>NUCLEOTIDE SEQUENCE</scope>
    <source>
        <strain evidence="22">IB182363</strain>
    </source>
</reference>
<dbReference type="GO" id="GO:0000287">
    <property type="term" value="F:magnesium ion binding"/>
    <property type="evidence" value="ECO:0007669"/>
    <property type="project" value="UniProtKB-UniRule"/>
</dbReference>
<dbReference type="NCBIfam" id="NF004491">
    <property type="entry name" value="PRK05826.1"/>
    <property type="match status" value="1"/>
</dbReference>
<dbReference type="InterPro" id="IPR015795">
    <property type="entry name" value="Pyrv_Knase_C"/>
</dbReference>
<keyword evidence="13 18" id="KW-0460">Magnesium</keyword>
<keyword evidence="14" id="KW-0630">Potassium</keyword>
<name>A0A927CEG0_9BACL</name>
<evidence type="ECO:0000313" key="23">
    <source>
        <dbReference type="Proteomes" id="UP000639396"/>
    </source>
</evidence>
<dbReference type="Gene3D" id="2.40.33.10">
    <property type="entry name" value="PK beta-barrel domain-like"/>
    <property type="match status" value="1"/>
</dbReference>
<evidence type="ECO:0000256" key="11">
    <source>
        <dbReference type="ARBA" id="ARBA00022777"/>
    </source>
</evidence>
<dbReference type="GO" id="GO:0030955">
    <property type="term" value="F:potassium ion binding"/>
    <property type="evidence" value="ECO:0007669"/>
    <property type="project" value="UniProtKB-UniRule"/>
</dbReference>
<evidence type="ECO:0000256" key="9">
    <source>
        <dbReference type="ARBA" id="ARBA00022723"/>
    </source>
</evidence>
<dbReference type="GO" id="GO:0005524">
    <property type="term" value="F:ATP binding"/>
    <property type="evidence" value="ECO:0007669"/>
    <property type="project" value="UniProtKB-KW"/>
</dbReference>
<evidence type="ECO:0000256" key="7">
    <source>
        <dbReference type="ARBA" id="ARBA00018587"/>
    </source>
</evidence>
<keyword evidence="10" id="KW-0547">Nucleotide-binding</keyword>
<dbReference type="InterPro" id="IPR015813">
    <property type="entry name" value="Pyrv/PenolPyrv_kinase-like_dom"/>
</dbReference>
<dbReference type="InterPro" id="IPR015806">
    <property type="entry name" value="Pyrv_Knase_insert_dom_sf"/>
</dbReference>
<comment type="similarity">
    <text evidence="5 18">Belongs to the pyruvate kinase family.</text>
</comment>
<dbReference type="InterPro" id="IPR036918">
    <property type="entry name" value="Pyrv_Knase_C_sf"/>
</dbReference>
<dbReference type="EMBL" id="JACXJA010000028">
    <property type="protein sequence ID" value="MBD2864310.1"/>
    <property type="molecule type" value="Genomic_DNA"/>
</dbReference>
<dbReference type="InterPro" id="IPR018209">
    <property type="entry name" value="Pyrv_Knase_AS"/>
</dbReference>
<dbReference type="PRINTS" id="PR01050">
    <property type="entry name" value="PYRUVTKNASE"/>
</dbReference>
<dbReference type="FunFam" id="3.20.20.60:FF:000001">
    <property type="entry name" value="Pyruvate kinase"/>
    <property type="match status" value="1"/>
</dbReference>
<dbReference type="SUPFAM" id="SSF52935">
    <property type="entry name" value="PK C-terminal domain-like"/>
    <property type="match status" value="1"/>
</dbReference>
<evidence type="ECO:0000256" key="1">
    <source>
        <dbReference type="ARBA" id="ARBA00001946"/>
    </source>
</evidence>
<evidence type="ECO:0000256" key="3">
    <source>
        <dbReference type="ARBA" id="ARBA00004997"/>
    </source>
</evidence>
<keyword evidence="8 18" id="KW-0808">Transferase</keyword>
<dbReference type="Pfam" id="PF02887">
    <property type="entry name" value="PK_C"/>
    <property type="match status" value="1"/>
</dbReference>
<dbReference type="GO" id="GO:0004743">
    <property type="term" value="F:pyruvate kinase activity"/>
    <property type="evidence" value="ECO:0007669"/>
    <property type="project" value="UniProtKB-UniRule"/>
</dbReference>
<protein>
    <recommendedName>
        <fullName evidence="7 17">Pyruvate kinase</fullName>
        <ecNumber evidence="6 17">2.7.1.40</ecNumber>
    </recommendedName>
</protein>
<evidence type="ECO:0000256" key="12">
    <source>
        <dbReference type="ARBA" id="ARBA00022840"/>
    </source>
</evidence>
<dbReference type="RefSeq" id="WP_190929933.1">
    <property type="nucleotide sequence ID" value="NZ_JACXJA010000028.1"/>
</dbReference>
<comment type="caution">
    <text evidence="22">The sequence shown here is derived from an EMBL/GenBank/DDBJ whole genome shotgun (WGS) entry which is preliminary data.</text>
</comment>
<evidence type="ECO:0000259" key="20">
    <source>
        <dbReference type="Pfam" id="PF00224"/>
    </source>
</evidence>
<dbReference type="PANTHER" id="PTHR11817">
    <property type="entry name" value="PYRUVATE KINASE"/>
    <property type="match status" value="1"/>
</dbReference>
<keyword evidence="12" id="KW-0067">ATP-binding</keyword>
<feature type="transmembrane region" description="Helical" evidence="19">
    <location>
        <begin position="394"/>
        <end position="416"/>
    </location>
</feature>
<evidence type="ECO:0000256" key="6">
    <source>
        <dbReference type="ARBA" id="ARBA00012142"/>
    </source>
</evidence>
<proteinExistence type="inferred from homology"/>
<keyword evidence="23" id="KW-1185">Reference proteome</keyword>
<evidence type="ECO:0000256" key="19">
    <source>
        <dbReference type="SAM" id="Phobius"/>
    </source>
</evidence>
<dbReference type="Pfam" id="PF00224">
    <property type="entry name" value="PK"/>
    <property type="match status" value="1"/>
</dbReference>
<dbReference type="InterPro" id="IPR040442">
    <property type="entry name" value="Pyrv_kinase-like_dom_sf"/>
</dbReference>
<keyword evidence="16 22" id="KW-0670">Pyruvate</keyword>
<keyword evidence="11 18" id="KW-0418">Kinase</keyword>
<dbReference type="GO" id="GO:0016301">
    <property type="term" value="F:kinase activity"/>
    <property type="evidence" value="ECO:0007669"/>
    <property type="project" value="UniProtKB-KW"/>
</dbReference>
<comment type="cofactor">
    <cofactor evidence="1">
        <name>Mg(2+)</name>
        <dbReference type="ChEBI" id="CHEBI:18420"/>
    </cofactor>
</comment>
<comment type="catalytic activity">
    <reaction evidence="18">
        <text>pyruvate + ATP = phosphoenolpyruvate + ADP + H(+)</text>
        <dbReference type="Rhea" id="RHEA:18157"/>
        <dbReference type="ChEBI" id="CHEBI:15361"/>
        <dbReference type="ChEBI" id="CHEBI:15378"/>
        <dbReference type="ChEBI" id="CHEBI:30616"/>
        <dbReference type="ChEBI" id="CHEBI:58702"/>
        <dbReference type="ChEBI" id="CHEBI:456216"/>
        <dbReference type="EC" id="2.7.1.40"/>
    </reaction>
</comment>
<dbReference type="PROSITE" id="PS00110">
    <property type="entry name" value="PYRUVATE_KINASE"/>
    <property type="match status" value="1"/>
</dbReference>
<dbReference type="FunFam" id="2.40.33.10:FF:000001">
    <property type="entry name" value="Pyruvate kinase"/>
    <property type="match status" value="1"/>
</dbReference>
<keyword evidence="9" id="KW-0479">Metal-binding</keyword>
<evidence type="ECO:0000256" key="13">
    <source>
        <dbReference type="ARBA" id="ARBA00022842"/>
    </source>
</evidence>
<evidence type="ECO:0000259" key="21">
    <source>
        <dbReference type="Pfam" id="PF02887"/>
    </source>
</evidence>
<evidence type="ECO:0000256" key="15">
    <source>
        <dbReference type="ARBA" id="ARBA00023152"/>
    </source>
</evidence>
<dbReference type="InterPro" id="IPR015793">
    <property type="entry name" value="Pyrv_Knase_brl"/>
</dbReference>
<evidence type="ECO:0000256" key="5">
    <source>
        <dbReference type="ARBA" id="ARBA00008663"/>
    </source>
</evidence>
<dbReference type="Proteomes" id="UP000639396">
    <property type="component" value="Unassembled WGS sequence"/>
</dbReference>
<dbReference type="GO" id="GO:0006950">
    <property type="term" value="P:response to stress"/>
    <property type="evidence" value="ECO:0007669"/>
    <property type="project" value="UniProtKB-ARBA"/>
</dbReference>
<keyword evidence="19" id="KW-0472">Membrane</keyword>
<dbReference type="SUPFAM" id="SSF51621">
    <property type="entry name" value="Phosphoenolpyruvate/pyruvate domain"/>
    <property type="match status" value="1"/>
</dbReference>
<accession>A0A927CEG0</accession>
<comment type="similarity">
    <text evidence="4">In the C-terminal section; belongs to the PEP-utilizing enzyme family.</text>
</comment>
<feature type="domain" description="Pyruvate kinase barrel" evidence="20">
    <location>
        <begin position="1"/>
        <end position="323"/>
    </location>
</feature>
<evidence type="ECO:0000256" key="14">
    <source>
        <dbReference type="ARBA" id="ARBA00022958"/>
    </source>
</evidence>
<evidence type="ECO:0000313" key="22">
    <source>
        <dbReference type="EMBL" id="MBD2864310.1"/>
    </source>
</evidence>
<evidence type="ECO:0000256" key="18">
    <source>
        <dbReference type="RuleBase" id="RU000504"/>
    </source>
</evidence>
<dbReference type="AlphaFoldDB" id="A0A927CEG0"/>
<evidence type="ECO:0000256" key="17">
    <source>
        <dbReference type="NCBIfam" id="TIGR01064"/>
    </source>
</evidence>
<keyword evidence="15 18" id="KW-0324">Glycolysis</keyword>
<comment type="cofactor">
    <cofactor evidence="2">
        <name>K(+)</name>
        <dbReference type="ChEBI" id="CHEBI:29103"/>
    </cofactor>
</comment>
<dbReference type="NCBIfam" id="TIGR01064">
    <property type="entry name" value="pyruv_kin"/>
    <property type="match status" value="1"/>
</dbReference>
<feature type="domain" description="Pyruvate kinase C-terminal" evidence="21">
    <location>
        <begin position="356"/>
        <end position="469"/>
    </location>
</feature>
<keyword evidence="19" id="KW-0812">Transmembrane</keyword>
<dbReference type="InterPro" id="IPR011037">
    <property type="entry name" value="Pyrv_Knase-like_insert_dom_sf"/>
</dbReference>